<name>A0A1X7FZ45_9SPHN</name>
<protein>
    <submittedName>
        <fullName evidence="1">Uncharacterized protein</fullName>
    </submittedName>
</protein>
<evidence type="ECO:0000313" key="2">
    <source>
        <dbReference type="Proteomes" id="UP000192934"/>
    </source>
</evidence>
<gene>
    <name evidence="1" type="ORF">SAMN06295910_0390</name>
</gene>
<accession>A0A1X7FZ45</accession>
<proteinExistence type="predicted"/>
<dbReference type="Proteomes" id="UP000192934">
    <property type="component" value="Chromosome I"/>
</dbReference>
<dbReference type="EMBL" id="LT840185">
    <property type="protein sequence ID" value="SMF61404.1"/>
    <property type="molecule type" value="Genomic_DNA"/>
</dbReference>
<evidence type="ECO:0000313" key="1">
    <source>
        <dbReference type="EMBL" id="SMF61404.1"/>
    </source>
</evidence>
<dbReference type="STRING" id="941907.SAMN06295910_0390"/>
<dbReference type="AlphaFoldDB" id="A0A1X7FZ45"/>
<keyword evidence="2" id="KW-1185">Reference proteome</keyword>
<organism evidence="1 2">
    <name type="scientific">Allosphingosinicella indica</name>
    <dbReference type="NCBI Taxonomy" id="941907"/>
    <lineage>
        <taxon>Bacteria</taxon>
        <taxon>Pseudomonadati</taxon>
        <taxon>Pseudomonadota</taxon>
        <taxon>Alphaproteobacteria</taxon>
        <taxon>Sphingomonadales</taxon>
        <taxon>Sphingomonadaceae</taxon>
        <taxon>Allosphingosinicella</taxon>
    </lineage>
</organism>
<sequence>MDESDAPRRPNRALILILLLFVAGAAGAAIWWAAKPGDPLGPQAAAPTPAPDAPTGVRALEPKAQLAAAFQTVFGQAGESKVTEGDKTYAVTPATIEWIGDTAALVTLARDMDDCHACSGAMGVYYLKPEGDGFAVTGRWPVIVPGSSFGAATSGWTVRRDLASHPVIASEGGFTGQGYTCSWTNLAELAPTAPVLLATVRTGFSDAGARVDNAPATEWDGKIVNPKADQSFDVVFAGSDRFTETWRRDGEVYAPEEPSRLDEHC</sequence>
<reference evidence="2" key="1">
    <citation type="submission" date="2017-04" db="EMBL/GenBank/DDBJ databases">
        <authorList>
            <person name="Varghese N."/>
            <person name="Submissions S."/>
        </authorList>
    </citation>
    <scope>NUCLEOTIDE SEQUENCE [LARGE SCALE GENOMIC DNA]</scope>
    <source>
        <strain evidence="2">Dd16</strain>
    </source>
</reference>